<protein>
    <submittedName>
        <fullName evidence="1">Uncharacterized protein</fullName>
    </submittedName>
</protein>
<dbReference type="EMBL" id="CP012672">
    <property type="protein sequence ID" value="AUX35490.1"/>
    <property type="molecule type" value="Genomic_DNA"/>
</dbReference>
<proteinExistence type="predicted"/>
<evidence type="ECO:0000313" key="2">
    <source>
        <dbReference type="Proteomes" id="UP000295497"/>
    </source>
</evidence>
<name>A0A4P2QY45_SORCE</name>
<evidence type="ECO:0000313" key="1">
    <source>
        <dbReference type="EMBL" id="AUX35490.1"/>
    </source>
</evidence>
<dbReference type="Proteomes" id="UP000295497">
    <property type="component" value="Chromosome"/>
</dbReference>
<reference evidence="1 2" key="1">
    <citation type="submission" date="2015-09" db="EMBL/GenBank/DDBJ databases">
        <title>Sorangium comparison.</title>
        <authorList>
            <person name="Zaburannyi N."/>
            <person name="Bunk B."/>
            <person name="Overmann J."/>
            <person name="Mueller R."/>
        </authorList>
    </citation>
    <scope>NUCLEOTIDE SEQUENCE [LARGE SCALE GENOMIC DNA]</scope>
    <source>
        <strain evidence="1 2">So ce836</strain>
    </source>
</reference>
<organism evidence="1 2">
    <name type="scientific">Sorangium cellulosum</name>
    <name type="common">Polyangium cellulosum</name>
    <dbReference type="NCBI Taxonomy" id="56"/>
    <lineage>
        <taxon>Bacteria</taxon>
        <taxon>Pseudomonadati</taxon>
        <taxon>Myxococcota</taxon>
        <taxon>Polyangia</taxon>
        <taxon>Polyangiales</taxon>
        <taxon>Polyangiaceae</taxon>
        <taxon>Sorangium</taxon>
    </lineage>
</organism>
<sequence length="151" mass="17026">MAPAYTAMMHCLLWSWTADAYDAYDGELARDGFKYDFGQLRHTQEAHAQFIMRRSTSKLVHEHAIPRKVLVRQLLSHELEESLVTALLEEYCFGVIVTAAQDSDALGEALRSEMPSDWRFGDSQGALARYDGKFIVHQPGQCPICTGETET</sequence>
<dbReference type="AlphaFoldDB" id="A0A4P2QY45"/>
<gene>
    <name evidence="1" type="ORF">SOCE836_076830</name>
</gene>
<accession>A0A4P2QY45</accession>